<reference evidence="4 5" key="1">
    <citation type="submission" date="2016-11" db="EMBL/GenBank/DDBJ databases">
        <authorList>
            <person name="Jaros S."/>
            <person name="Januszkiewicz K."/>
            <person name="Wedrychowicz H."/>
        </authorList>
    </citation>
    <scope>NUCLEOTIDE SEQUENCE [LARGE SCALE GENOMIC DNA]</scope>
    <source>
        <strain evidence="4 5">CGMCC 1.12145</strain>
    </source>
</reference>
<dbReference type="PANTHER" id="PTHR43143:SF1">
    <property type="entry name" value="SERINE_THREONINE-PROTEIN PHOSPHATASE CPPED1"/>
    <property type="match status" value="1"/>
</dbReference>
<dbReference type="InterPro" id="IPR032285">
    <property type="entry name" value="Metallophos_N"/>
</dbReference>
<feature type="domain" description="Calcineurin-like phosphoesterase C-terminal" evidence="2">
    <location>
        <begin position="462"/>
        <end position="644"/>
    </location>
</feature>
<feature type="domain" description="Calcineurin-like phosphoesterase" evidence="1">
    <location>
        <begin position="237"/>
        <end position="450"/>
    </location>
</feature>
<feature type="domain" description="Calcineurin-like phosphoesterase N-terminal" evidence="3">
    <location>
        <begin position="147"/>
        <end position="224"/>
    </location>
</feature>
<dbReference type="SUPFAM" id="SSF49464">
    <property type="entry name" value="Carboxypeptidase regulatory domain-like"/>
    <property type="match status" value="1"/>
</dbReference>
<dbReference type="PANTHER" id="PTHR43143">
    <property type="entry name" value="METALLOPHOSPHOESTERASE, CALCINEURIN SUPERFAMILY"/>
    <property type="match status" value="1"/>
</dbReference>
<dbReference type="AlphaFoldDB" id="A0A1K1MMW9"/>
<gene>
    <name evidence="4" type="ORF">SAMN02927921_00659</name>
</gene>
<evidence type="ECO:0000313" key="5">
    <source>
        <dbReference type="Proteomes" id="UP000182248"/>
    </source>
</evidence>
<dbReference type="Pfam" id="PF16371">
    <property type="entry name" value="MetallophosN"/>
    <property type="match status" value="1"/>
</dbReference>
<evidence type="ECO:0000259" key="2">
    <source>
        <dbReference type="Pfam" id="PF16370"/>
    </source>
</evidence>
<proteinExistence type="predicted"/>
<protein>
    <submittedName>
        <fullName evidence="4">3',5'-cyclic AMP phosphodiesterase CpdA</fullName>
    </submittedName>
</protein>
<name>A0A1K1MMW9_9FLAO</name>
<dbReference type="InterPro" id="IPR051918">
    <property type="entry name" value="STPP_CPPED1"/>
</dbReference>
<dbReference type="Gene3D" id="2.60.40.3920">
    <property type="match status" value="1"/>
</dbReference>
<dbReference type="OrthoDB" id="1776264at2"/>
<evidence type="ECO:0000313" key="4">
    <source>
        <dbReference type="EMBL" id="SFW24435.1"/>
    </source>
</evidence>
<dbReference type="GO" id="GO:0016787">
    <property type="term" value="F:hydrolase activity"/>
    <property type="evidence" value="ECO:0007669"/>
    <property type="project" value="InterPro"/>
</dbReference>
<dbReference type="STRING" id="1150368.SAMN02927921_00659"/>
<dbReference type="Proteomes" id="UP000182248">
    <property type="component" value="Unassembled WGS sequence"/>
</dbReference>
<dbReference type="Gene3D" id="3.60.21.10">
    <property type="match status" value="1"/>
</dbReference>
<dbReference type="Pfam" id="PF00149">
    <property type="entry name" value="Metallophos"/>
    <property type="match status" value="1"/>
</dbReference>
<dbReference type="InterPro" id="IPR032288">
    <property type="entry name" value="Metallophos_C"/>
</dbReference>
<dbReference type="RefSeq" id="WP_072315947.1">
    <property type="nucleotide sequence ID" value="NZ_FPJE01000003.1"/>
</dbReference>
<dbReference type="EMBL" id="FPJE01000003">
    <property type="protein sequence ID" value="SFW24435.1"/>
    <property type="molecule type" value="Genomic_DNA"/>
</dbReference>
<sequence>MKQSRRNFIRIGSLTTLAGLSGVSFGLTGCQDDDSQEIINELRITKVSLPSSLNIMAGGDFTLSGKGFEEGDQIELAALSDDTTVFQIPVATITEQSVTFPVPETINSGGYRLTVIRGTKSLLLGAVLLNVVPVTDLPDIEGMTVKGLVYSDGKGIPGVVVSDGFEVTLTDEKGRYYLPSQKETGFVFISVPGNYEVATTGNAPQFFKRLGGRVNTVEQKDFSLIRTDNEKHVVISMADWHLANRNNDLEQFTGTILPDVNATIDQYAADGTRVYVLTLGDLTWELYWYENNFGLNDYIPYMNRLNAPVFNLMGNHDNDPYYADDWQAENKYRDIIGPTYYSFNLGKVHYIVLDDVEYLNSGGTEGTVGSRNYNEKVIRDQIEWLKKDLATITDKNTPIVLATHTPVYRNPTLDESGNQVNRLALENGQELINCLSGFSTVHVLTGHTHINYTVEDQVSVMEHNTAAICATWWWTGRNGYAGNHICKDGSPGGYGIWKINGNDIQWSYKSAGYPENYQFRAYDLNSVQITAAEFAPKATEDAMAVYAGTYAQPNINNEVLINVWGYDSKWKVEIRESGKHLEVKRVEALDPLHIVSYEAFRLNAGATPTGAFVTTKTAHLFKAKASAPDTTLEIRVTDRFGNTYTEEMIRPKAFSLDMK</sequence>
<dbReference type="Pfam" id="PF16370">
    <property type="entry name" value="MetallophosC"/>
    <property type="match status" value="1"/>
</dbReference>
<accession>A0A1K1MMW9</accession>
<dbReference type="SUPFAM" id="SSF56300">
    <property type="entry name" value="Metallo-dependent phosphatases"/>
    <property type="match status" value="1"/>
</dbReference>
<evidence type="ECO:0000259" key="1">
    <source>
        <dbReference type="Pfam" id="PF00149"/>
    </source>
</evidence>
<organism evidence="4 5">
    <name type="scientific">Sinomicrobium oceani</name>
    <dbReference type="NCBI Taxonomy" id="1150368"/>
    <lineage>
        <taxon>Bacteria</taxon>
        <taxon>Pseudomonadati</taxon>
        <taxon>Bacteroidota</taxon>
        <taxon>Flavobacteriia</taxon>
        <taxon>Flavobacteriales</taxon>
        <taxon>Flavobacteriaceae</taxon>
        <taxon>Sinomicrobium</taxon>
    </lineage>
</organism>
<keyword evidence="5" id="KW-1185">Reference proteome</keyword>
<evidence type="ECO:0000259" key="3">
    <source>
        <dbReference type="Pfam" id="PF16371"/>
    </source>
</evidence>
<dbReference type="InterPro" id="IPR008969">
    <property type="entry name" value="CarboxyPept-like_regulatory"/>
</dbReference>
<dbReference type="PROSITE" id="PS51257">
    <property type="entry name" value="PROKAR_LIPOPROTEIN"/>
    <property type="match status" value="1"/>
</dbReference>
<dbReference type="InterPro" id="IPR029052">
    <property type="entry name" value="Metallo-depent_PP-like"/>
</dbReference>
<dbReference type="InterPro" id="IPR004843">
    <property type="entry name" value="Calcineurin-like_PHP"/>
</dbReference>